<protein>
    <submittedName>
        <fullName evidence="1">Uncharacterized protein</fullName>
    </submittedName>
</protein>
<accession>A0A5B7J5F8</accession>
<reference evidence="1 2" key="1">
    <citation type="submission" date="2019-05" db="EMBL/GenBank/DDBJ databases">
        <title>Another draft genome of Portunus trituberculatus and its Hox gene families provides insights of decapod evolution.</title>
        <authorList>
            <person name="Jeong J.-H."/>
            <person name="Song I."/>
            <person name="Kim S."/>
            <person name="Choi T."/>
            <person name="Kim D."/>
            <person name="Ryu S."/>
            <person name="Kim W."/>
        </authorList>
    </citation>
    <scope>NUCLEOTIDE SEQUENCE [LARGE SCALE GENOMIC DNA]</scope>
    <source>
        <tissue evidence="1">Muscle</tissue>
    </source>
</reference>
<comment type="caution">
    <text evidence="1">The sequence shown here is derived from an EMBL/GenBank/DDBJ whole genome shotgun (WGS) entry which is preliminary data.</text>
</comment>
<gene>
    <name evidence="1" type="ORF">E2C01_083656</name>
</gene>
<dbReference type="AlphaFoldDB" id="A0A5B7J5F8"/>
<organism evidence="1 2">
    <name type="scientific">Portunus trituberculatus</name>
    <name type="common">Swimming crab</name>
    <name type="synonym">Neptunus trituberculatus</name>
    <dbReference type="NCBI Taxonomy" id="210409"/>
    <lineage>
        <taxon>Eukaryota</taxon>
        <taxon>Metazoa</taxon>
        <taxon>Ecdysozoa</taxon>
        <taxon>Arthropoda</taxon>
        <taxon>Crustacea</taxon>
        <taxon>Multicrustacea</taxon>
        <taxon>Malacostraca</taxon>
        <taxon>Eumalacostraca</taxon>
        <taxon>Eucarida</taxon>
        <taxon>Decapoda</taxon>
        <taxon>Pleocyemata</taxon>
        <taxon>Brachyura</taxon>
        <taxon>Eubrachyura</taxon>
        <taxon>Portunoidea</taxon>
        <taxon>Portunidae</taxon>
        <taxon>Portuninae</taxon>
        <taxon>Portunus</taxon>
    </lineage>
</organism>
<proteinExistence type="predicted"/>
<dbReference type="Proteomes" id="UP000324222">
    <property type="component" value="Unassembled WGS sequence"/>
</dbReference>
<keyword evidence="2" id="KW-1185">Reference proteome</keyword>
<sequence length="70" mass="7899">MHFSVTDTLITAAWPPYQASSSCHARYQTERTLSAEQNRDHEPVISQRLNITWTTVHKEIAMAEAVAAKT</sequence>
<name>A0A5B7J5F8_PORTR</name>
<evidence type="ECO:0000313" key="1">
    <source>
        <dbReference type="EMBL" id="MPC88737.1"/>
    </source>
</evidence>
<evidence type="ECO:0000313" key="2">
    <source>
        <dbReference type="Proteomes" id="UP000324222"/>
    </source>
</evidence>
<dbReference type="EMBL" id="VSRR010078772">
    <property type="protein sequence ID" value="MPC88737.1"/>
    <property type="molecule type" value="Genomic_DNA"/>
</dbReference>